<sequence>MVYFHKLLLLSLSAISLIAASNSAPLHPKFYNLCHHACHTYAIGLSPRCASRHPKSKHSTESMKGYFKCLCNDPVEFLNSFEACVRLGLTDYGVCKSLEEVLNREEKWCSHYP</sequence>
<feature type="signal peptide" evidence="1">
    <location>
        <begin position="1"/>
        <end position="20"/>
    </location>
</feature>
<keyword evidence="1" id="KW-0732">Signal</keyword>
<dbReference type="EMBL" id="FQNC01000066">
    <property type="protein sequence ID" value="SGZ02359.1"/>
    <property type="molecule type" value="Genomic_DNA"/>
</dbReference>
<dbReference type="Proteomes" id="UP000249464">
    <property type="component" value="Unassembled WGS sequence"/>
</dbReference>
<evidence type="ECO:0000313" key="3">
    <source>
        <dbReference type="Proteomes" id="UP000249464"/>
    </source>
</evidence>
<dbReference type="AlphaFoldDB" id="A0A2X0PHB3"/>
<proteinExistence type="predicted"/>
<accession>A0A2X0PHB3</accession>
<name>A0A2X0PHB3_9BASI</name>
<evidence type="ECO:0000313" key="2">
    <source>
        <dbReference type="EMBL" id="SGZ02359.1"/>
    </source>
</evidence>
<reference evidence="2 3" key="1">
    <citation type="submission" date="2016-11" db="EMBL/GenBank/DDBJ databases">
        <authorList>
            <person name="Jaros S."/>
            <person name="Januszkiewicz K."/>
            <person name="Wedrychowicz H."/>
        </authorList>
    </citation>
    <scope>NUCLEOTIDE SEQUENCE [LARGE SCALE GENOMIC DNA]</scope>
</reference>
<organism evidence="2 3">
    <name type="scientific">Microbotryum silenes-dioicae</name>
    <dbReference type="NCBI Taxonomy" id="796604"/>
    <lineage>
        <taxon>Eukaryota</taxon>
        <taxon>Fungi</taxon>
        <taxon>Dikarya</taxon>
        <taxon>Basidiomycota</taxon>
        <taxon>Pucciniomycotina</taxon>
        <taxon>Microbotryomycetes</taxon>
        <taxon>Microbotryales</taxon>
        <taxon>Microbotryaceae</taxon>
        <taxon>Microbotryum</taxon>
    </lineage>
</organism>
<feature type="chain" id="PRO_5015985890" evidence="1">
    <location>
        <begin position="21"/>
        <end position="113"/>
    </location>
</feature>
<protein>
    <submittedName>
        <fullName evidence="2">BQ5605_C033g11203 protein</fullName>
    </submittedName>
</protein>
<keyword evidence="3" id="KW-1185">Reference proteome</keyword>
<gene>
    <name evidence="2" type="primary">BQ5605_C033g11203</name>
    <name evidence="2" type="ORF">BQ5605_C033G11203</name>
</gene>
<evidence type="ECO:0000256" key="1">
    <source>
        <dbReference type="SAM" id="SignalP"/>
    </source>
</evidence>